<proteinExistence type="predicted"/>
<accession>A0AA37SQ24</accession>
<dbReference type="AlphaFoldDB" id="A0AA37SQ24"/>
<evidence type="ECO:0000313" key="1">
    <source>
        <dbReference type="EMBL" id="GLR18713.1"/>
    </source>
</evidence>
<organism evidence="1 2">
    <name type="scientific">Portibacter lacus</name>
    <dbReference type="NCBI Taxonomy" id="1099794"/>
    <lineage>
        <taxon>Bacteria</taxon>
        <taxon>Pseudomonadati</taxon>
        <taxon>Bacteroidota</taxon>
        <taxon>Saprospiria</taxon>
        <taxon>Saprospirales</taxon>
        <taxon>Haliscomenobacteraceae</taxon>
        <taxon>Portibacter</taxon>
    </lineage>
</organism>
<reference evidence="1" key="1">
    <citation type="journal article" date="2014" name="Int. J. Syst. Evol. Microbiol.">
        <title>Complete genome sequence of Corynebacterium casei LMG S-19264T (=DSM 44701T), isolated from a smear-ripened cheese.</title>
        <authorList>
            <consortium name="US DOE Joint Genome Institute (JGI-PGF)"/>
            <person name="Walter F."/>
            <person name="Albersmeier A."/>
            <person name="Kalinowski J."/>
            <person name="Ruckert C."/>
        </authorList>
    </citation>
    <scope>NUCLEOTIDE SEQUENCE</scope>
    <source>
        <strain evidence="1">NBRC 108769</strain>
    </source>
</reference>
<dbReference type="Proteomes" id="UP001156666">
    <property type="component" value="Unassembled WGS sequence"/>
</dbReference>
<sequence length="172" mass="20045">MKHFVWLIMLLLITSCKKDDLIVNGLVPVYFDALDFSEIDSQEPRAIIKQGKFVKVGNFLFVNDIKIGIHVIDNTNPNQPEYVYFWRIPGNQNFTIEGSFLYADNGPHLLVINIEDYANIQFVKYIENTFYENLLEQFPDEPAEYFECPDPSKGLVKYWKRAEIVNPTCLKI</sequence>
<gene>
    <name evidence="1" type="ORF">GCM10007940_33290</name>
</gene>
<dbReference type="PROSITE" id="PS51257">
    <property type="entry name" value="PROKAR_LIPOPROTEIN"/>
    <property type="match status" value="1"/>
</dbReference>
<protein>
    <submittedName>
        <fullName evidence="1">Uncharacterized protein</fullName>
    </submittedName>
</protein>
<name>A0AA37SQ24_9BACT</name>
<evidence type="ECO:0000313" key="2">
    <source>
        <dbReference type="Proteomes" id="UP001156666"/>
    </source>
</evidence>
<dbReference type="EMBL" id="BSOH01000023">
    <property type="protein sequence ID" value="GLR18713.1"/>
    <property type="molecule type" value="Genomic_DNA"/>
</dbReference>
<comment type="caution">
    <text evidence="1">The sequence shown here is derived from an EMBL/GenBank/DDBJ whole genome shotgun (WGS) entry which is preliminary data.</text>
</comment>
<reference evidence="1" key="2">
    <citation type="submission" date="2023-01" db="EMBL/GenBank/DDBJ databases">
        <title>Draft genome sequence of Portibacter lacus strain NBRC 108769.</title>
        <authorList>
            <person name="Sun Q."/>
            <person name="Mori K."/>
        </authorList>
    </citation>
    <scope>NUCLEOTIDE SEQUENCE</scope>
    <source>
        <strain evidence="1">NBRC 108769</strain>
    </source>
</reference>
<keyword evidence="2" id="KW-1185">Reference proteome</keyword>